<dbReference type="Proteomes" id="UP000242188">
    <property type="component" value="Unassembled WGS sequence"/>
</dbReference>
<gene>
    <name evidence="2" type="ORF">KP79_PYT17637</name>
</gene>
<protein>
    <submittedName>
        <fullName evidence="2">Uncharacterized protein</fullName>
    </submittedName>
</protein>
<name>A0A210Q2D5_MIZYE</name>
<dbReference type="EMBL" id="NEDP02005205">
    <property type="protein sequence ID" value="OWF42894.1"/>
    <property type="molecule type" value="Genomic_DNA"/>
</dbReference>
<comment type="caution">
    <text evidence="2">The sequence shown here is derived from an EMBL/GenBank/DDBJ whole genome shotgun (WGS) entry which is preliminary data.</text>
</comment>
<keyword evidence="1" id="KW-0472">Membrane</keyword>
<keyword evidence="1" id="KW-1133">Transmembrane helix</keyword>
<proteinExistence type="predicted"/>
<feature type="transmembrane region" description="Helical" evidence="1">
    <location>
        <begin position="49"/>
        <end position="72"/>
    </location>
</feature>
<sequence>MNAKISVGYVAERPVYQCLHITRSRGDNWCQTDVSRKTRVELPFCRRMWIYLVVSTWEIFTCVLGTITSVAVGSCNSSGADTVGAAKKTVSIKTEPKTITITNYIV</sequence>
<keyword evidence="1" id="KW-0812">Transmembrane</keyword>
<evidence type="ECO:0000313" key="3">
    <source>
        <dbReference type="Proteomes" id="UP000242188"/>
    </source>
</evidence>
<dbReference type="AlphaFoldDB" id="A0A210Q2D5"/>
<keyword evidence="3" id="KW-1185">Reference proteome</keyword>
<evidence type="ECO:0000256" key="1">
    <source>
        <dbReference type="SAM" id="Phobius"/>
    </source>
</evidence>
<accession>A0A210Q2D5</accession>
<organism evidence="2 3">
    <name type="scientific">Mizuhopecten yessoensis</name>
    <name type="common">Japanese scallop</name>
    <name type="synonym">Patinopecten yessoensis</name>
    <dbReference type="NCBI Taxonomy" id="6573"/>
    <lineage>
        <taxon>Eukaryota</taxon>
        <taxon>Metazoa</taxon>
        <taxon>Spiralia</taxon>
        <taxon>Lophotrochozoa</taxon>
        <taxon>Mollusca</taxon>
        <taxon>Bivalvia</taxon>
        <taxon>Autobranchia</taxon>
        <taxon>Pteriomorphia</taxon>
        <taxon>Pectinida</taxon>
        <taxon>Pectinoidea</taxon>
        <taxon>Pectinidae</taxon>
        <taxon>Mizuhopecten</taxon>
    </lineage>
</organism>
<evidence type="ECO:0000313" key="2">
    <source>
        <dbReference type="EMBL" id="OWF42894.1"/>
    </source>
</evidence>
<reference evidence="2 3" key="1">
    <citation type="journal article" date="2017" name="Nat. Ecol. Evol.">
        <title>Scallop genome provides insights into evolution of bilaterian karyotype and development.</title>
        <authorList>
            <person name="Wang S."/>
            <person name="Zhang J."/>
            <person name="Jiao W."/>
            <person name="Li J."/>
            <person name="Xun X."/>
            <person name="Sun Y."/>
            <person name="Guo X."/>
            <person name="Huan P."/>
            <person name="Dong B."/>
            <person name="Zhang L."/>
            <person name="Hu X."/>
            <person name="Sun X."/>
            <person name="Wang J."/>
            <person name="Zhao C."/>
            <person name="Wang Y."/>
            <person name="Wang D."/>
            <person name="Huang X."/>
            <person name="Wang R."/>
            <person name="Lv J."/>
            <person name="Li Y."/>
            <person name="Zhang Z."/>
            <person name="Liu B."/>
            <person name="Lu W."/>
            <person name="Hui Y."/>
            <person name="Liang J."/>
            <person name="Zhou Z."/>
            <person name="Hou R."/>
            <person name="Li X."/>
            <person name="Liu Y."/>
            <person name="Li H."/>
            <person name="Ning X."/>
            <person name="Lin Y."/>
            <person name="Zhao L."/>
            <person name="Xing Q."/>
            <person name="Dou J."/>
            <person name="Li Y."/>
            <person name="Mao J."/>
            <person name="Guo H."/>
            <person name="Dou H."/>
            <person name="Li T."/>
            <person name="Mu C."/>
            <person name="Jiang W."/>
            <person name="Fu Q."/>
            <person name="Fu X."/>
            <person name="Miao Y."/>
            <person name="Liu J."/>
            <person name="Yu Q."/>
            <person name="Li R."/>
            <person name="Liao H."/>
            <person name="Li X."/>
            <person name="Kong Y."/>
            <person name="Jiang Z."/>
            <person name="Chourrout D."/>
            <person name="Li R."/>
            <person name="Bao Z."/>
        </authorList>
    </citation>
    <scope>NUCLEOTIDE SEQUENCE [LARGE SCALE GENOMIC DNA]</scope>
    <source>
        <strain evidence="2 3">PY_sf001</strain>
    </source>
</reference>